<proteinExistence type="inferred from homology"/>
<dbReference type="EC" id="3.1.3.16" evidence="8"/>
<keyword evidence="5" id="KW-0464">Manganese</keyword>
<reference evidence="10" key="3">
    <citation type="submission" date="2020-12" db="UniProtKB">
        <authorList>
            <consortium name="EnsemblPlants"/>
        </authorList>
    </citation>
    <scope>IDENTIFICATION</scope>
</reference>
<evidence type="ECO:0000313" key="11">
    <source>
        <dbReference type="Proteomes" id="UP000006727"/>
    </source>
</evidence>
<dbReference type="GO" id="GO:0046872">
    <property type="term" value="F:metal ion binding"/>
    <property type="evidence" value="ECO:0007669"/>
    <property type="project" value="UniProtKB-KW"/>
</dbReference>
<dbReference type="GO" id="GO:0005634">
    <property type="term" value="C:nucleus"/>
    <property type="evidence" value="ECO:0000318"/>
    <property type="project" value="GO_Central"/>
</dbReference>
<dbReference type="FunCoup" id="A0A7I4ADQ6">
    <property type="interactions" value="3831"/>
</dbReference>
<dbReference type="GO" id="GO:0005737">
    <property type="term" value="C:cytoplasm"/>
    <property type="evidence" value="ECO:0000318"/>
    <property type="project" value="GO_Central"/>
</dbReference>
<feature type="domain" description="Serine/threonine specific protein phosphatases" evidence="9">
    <location>
        <begin position="118"/>
        <end position="123"/>
    </location>
</feature>
<dbReference type="GO" id="GO:0004722">
    <property type="term" value="F:protein serine/threonine phosphatase activity"/>
    <property type="evidence" value="ECO:0000318"/>
    <property type="project" value="GO_Central"/>
</dbReference>
<name>A0A7I4ADQ6_PHYPA</name>
<dbReference type="CDD" id="cd07414">
    <property type="entry name" value="MPP_PP1_PPKL"/>
    <property type="match status" value="1"/>
</dbReference>
<protein>
    <recommendedName>
        <fullName evidence="8">Serine/threonine-protein phosphatase</fullName>
        <ecNumber evidence="8">3.1.3.16</ecNumber>
    </recommendedName>
</protein>
<dbReference type="PROSITE" id="PS00125">
    <property type="entry name" value="SER_THR_PHOSPHATASE"/>
    <property type="match status" value="1"/>
</dbReference>
<dbReference type="Gramene" id="Pp3c11_880V3.2">
    <property type="protein sequence ID" value="Pp3c11_880V3.2"/>
    <property type="gene ID" value="Pp3c11_880"/>
</dbReference>
<evidence type="ECO:0000256" key="2">
    <source>
        <dbReference type="ARBA" id="ARBA00022723"/>
    </source>
</evidence>
<evidence type="ECO:0000256" key="1">
    <source>
        <dbReference type="ARBA" id="ARBA00001936"/>
    </source>
</evidence>
<comment type="similarity">
    <text evidence="8">Belongs to the PPP phosphatase family.</text>
</comment>
<gene>
    <name evidence="10" type="primary">LOC112288243</name>
</gene>
<evidence type="ECO:0000256" key="5">
    <source>
        <dbReference type="ARBA" id="ARBA00023211"/>
    </source>
</evidence>
<dbReference type="InterPro" id="IPR004843">
    <property type="entry name" value="Calcineurin-like_PHP"/>
</dbReference>
<keyword evidence="11" id="KW-1185">Reference proteome</keyword>
<dbReference type="PRINTS" id="PR00114">
    <property type="entry name" value="STPHPHTASE"/>
</dbReference>
<dbReference type="Pfam" id="PF16891">
    <property type="entry name" value="STPPase_N"/>
    <property type="match status" value="1"/>
</dbReference>
<dbReference type="Proteomes" id="UP000006727">
    <property type="component" value="Chromosome 11"/>
</dbReference>
<comment type="cofactor">
    <cofactor evidence="1">
        <name>Mn(2+)</name>
        <dbReference type="ChEBI" id="CHEBI:29035"/>
    </cofactor>
</comment>
<dbReference type="SMART" id="SM00156">
    <property type="entry name" value="PP2Ac"/>
    <property type="match status" value="1"/>
</dbReference>
<sequence length="431" mass="48723">MDSAVLNDIIGRLLDVRTERPGKQVQLSEAEIRQLCVASKDIFLSQPNLLELEAPIKICGDIHGQYSDLLRLFEYGGFPPDANYLFLGDYVDRGKQSLETICLLLAYKIKYPENFFLLRGNHECASINRIYGFFDECKRRFNVRLWKTFTDCFNCLPVAALIDEKILCMHGGLSPELKNLDQIKKIARPTDVPDSGLLCDLLWADPDKDVARWGDNDRGVSFTFGPDTVSEFLQKHDLDLICRAHQVVEDGYEFFAKRQLVTIFSAPNYCGEFDNAGAMMSVDDSLLCSFQILKPAEKKQKFVAYGSNGSRPGTPPRGAKDAKTNVLCSCAWFTCSVEGLQRLSGSALWNSFTKWETEMVRRVAGVCVQQKVEHDLIDTYSYACIQCIHILAIVILENGVVSLGVRWYTYPNSAHLRMQEVCLEEIEDGWV</sequence>
<evidence type="ECO:0000256" key="3">
    <source>
        <dbReference type="ARBA" id="ARBA00022801"/>
    </source>
</evidence>
<comment type="catalytic activity">
    <reaction evidence="6">
        <text>O-phospho-L-seryl-[protein] + H2O = L-seryl-[protein] + phosphate</text>
        <dbReference type="Rhea" id="RHEA:20629"/>
        <dbReference type="Rhea" id="RHEA-COMP:9863"/>
        <dbReference type="Rhea" id="RHEA-COMP:11604"/>
        <dbReference type="ChEBI" id="CHEBI:15377"/>
        <dbReference type="ChEBI" id="CHEBI:29999"/>
        <dbReference type="ChEBI" id="CHEBI:43474"/>
        <dbReference type="ChEBI" id="CHEBI:83421"/>
        <dbReference type="EC" id="3.1.3.16"/>
    </reaction>
</comment>
<dbReference type="EMBL" id="ABEU02000011">
    <property type="status" value="NOT_ANNOTATED_CDS"/>
    <property type="molecule type" value="Genomic_DNA"/>
</dbReference>
<accession>A0A7I4ADQ6</accession>
<dbReference type="EnsemblPlants" id="Pp3c11_880V3.2">
    <property type="protein sequence ID" value="Pp3c11_880V3.2"/>
    <property type="gene ID" value="Pp3c11_880"/>
</dbReference>
<dbReference type="InterPro" id="IPR006186">
    <property type="entry name" value="Ser/Thr-sp_prot-phosphatase"/>
</dbReference>
<keyword evidence="2" id="KW-0479">Metal-binding</keyword>
<dbReference type="InterPro" id="IPR029052">
    <property type="entry name" value="Metallo-depent_PP-like"/>
</dbReference>
<evidence type="ECO:0000259" key="9">
    <source>
        <dbReference type="PROSITE" id="PS00125"/>
    </source>
</evidence>
<dbReference type="PANTHER" id="PTHR11668">
    <property type="entry name" value="SERINE/THREONINE PROTEIN PHOSPHATASE"/>
    <property type="match status" value="1"/>
</dbReference>
<reference evidence="10 11" key="2">
    <citation type="journal article" date="2018" name="Plant J.">
        <title>The Physcomitrella patens chromosome-scale assembly reveals moss genome structure and evolution.</title>
        <authorList>
            <person name="Lang D."/>
            <person name="Ullrich K.K."/>
            <person name="Murat F."/>
            <person name="Fuchs J."/>
            <person name="Jenkins J."/>
            <person name="Haas F.B."/>
            <person name="Piednoel M."/>
            <person name="Gundlach H."/>
            <person name="Van Bel M."/>
            <person name="Meyberg R."/>
            <person name="Vives C."/>
            <person name="Morata J."/>
            <person name="Symeonidi A."/>
            <person name="Hiss M."/>
            <person name="Muchero W."/>
            <person name="Kamisugi Y."/>
            <person name="Saleh O."/>
            <person name="Blanc G."/>
            <person name="Decker E.L."/>
            <person name="van Gessel N."/>
            <person name="Grimwood J."/>
            <person name="Hayes R.D."/>
            <person name="Graham S.W."/>
            <person name="Gunter L.E."/>
            <person name="McDaniel S.F."/>
            <person name="Hoernstein S.N.W."/>
            <person name="Larsson A."/>
            <person name="Li F.W."/>
            <person name="Perroud P.F."/>
            <person name="Phillips J."/>
            <person name="Ranjan P."/>
            <person name="Rokshar D.S."/>
            <person name="Rothfels C.J."/>
            <person name="Schneider L."/>
            <person name="Shu S."/>
            <person name="Stevenson D.W."/>
            <person name="Thummler F."/>
            <person name="Tillich M."/>
            <person name="Villarreal Aguilar J.C."/>
            <person name="Widiez T."/>
            <person name="Wong G.K."/>
            <person name="Wymore A."/>
            <person name="Zhang Y."/>
            <person name="Zimmer A.D."/>
            <person name="Quatrano R.S."/>
            <person name="Mayer K.F.X."/>
            <person name="Goodstein D."/>
            <person name="Casacuberta J.M."/>
            <person name="Vandepoele K."/>
            <person name="Reski R."/>
            <person name="Cuming A.C."/>
            <person name="Tuskan G.A."/>
            <person name="Maumus F."/>
            <person name="Salse J."/>
            <person name="Schmutz J."/>
            <person name="Rensing S.A."/>
        </authorList>
    </citation>
    <scope>NUCLEOTIDE SEQUENCE [LARGE SCALE GENOMIC DNA]</scope>
    <source>
        <strain evidence="10 11">cv. Gransden 2004</strain>
    </source>
</reference>
<organism evidence="10 11">
    <name type="scientific">Physcomitrium patens</name>
    <name type="common">Spreading-leaved earth moss</name>
    <name type="synonym">Physcomitrella patens</name>
    <dbReference type="NCBI Taxonomy" id="3218"/>
    <lineage>
        <taxon>Eukaryota</taxon>
        <taxon>Viridiplantae</taxon>
        <taxon>Streptophyta</taxon>
        <taxon>Embryophyta</taxon>
        <taxon>Bryophyta</taxon>
        <taxon>Bryophytina</taxon>
        <taxon>Bryopsida</taxon>
        <taxon>Funariidae</taxon>
        <taxon>Funariales</taxon>
        <taxon>Funariaceae</taxon>
        <taxon>Physcomitrium</taxon>
    </lineage>
</organism>
<dbReference type="SUPFAM" id="SSF56300">
    <property type="entry name" value="Metallo-dependent phosphatases"/>
    <property type="match status" value="1"/>
</dbReference>
<dbReference type="FunFam" id="3.60.21.10:FF:000004">
    <property type="entry name" value="Serine/threonine-protein phosphatase"/>
    <property type="match status" value="1"/>
</dbReference>
<evidence type="ECO:0000256" key="7">
    <source>
        <dbReference type="ARBA" id="ARBA00048336"/>
    </source>
</evidence>
<dbReference type="InterPro" id="IPR050341">
    <property type="entry name" value="PP1_catalytic_subunit"/>
</dbReference>
<keyword evidence="4" id="KW-0904">Protein phosphatase</keyword>
<dbReference type="AlphaFoldDB" id="A0A7I4ADQ6"/>
<evidence type="ECO:0000256" key="6">
    <source>
        <dbReference type="ARBA" id="ARBA00047761"/>
    </source>
</evidence>
<comment type="catalytic activity">
    <reaction evidence="7 8">
        <text>O-phospho-L-threonyl-[protein] + H2O = L-threonyl-[protein] + phosphate</text>
        <dbReference type="Rhea" id="RHEA:47004"/>
        <dbReference type="Rhea" id="RHEA-COMP:11060"/>
        <dbReference type="Rhea" id="RHEA-COMP:11605"/>
        <dbReference type="ChEBI" id="CHEBI:15377"/>
        <dbReference type="ChEBI" id="CHEBI:30013"/>
        <dbReference type="ChEBI" id="CHEBI:43474"/>
        <dbReference type="ChEBI" id="CHEBI:61977"/>
        <dbReference type="EC" id="3.1.3.16"/>
    </reaction>
</comment>
<keyword evidence="3 8" id="KW-0378">Hydrolase</keyword>
<dbReference type="Pfam" id="PF00149">
    <property type="entry name" value="Metallophos"/>
    <property type="match status" value="1"/>
</dbReference>
<evidence type="ECO:0000256" key="4">
    <source>
        <dbReference type="ARBA" id="ARBA00022912"/>
    </source>
</evidence>
<evidence type="ECO:0000256" key="8">
    <source>
        <dbReference type="RuleBase" id="RU004273"/>
    </source>
</evidence>
<dbReference type="InParanoid" id="A0A7I4ADQ6"/>
<reference evidence="10 11" key="1">
    <citation type="journal article" date="2008" name="Science">
        <title>The Physcomitrella genome reveals evolutionary insights into the conquest of land by plants.</title>
        <authorList>
            <person name="Rensing S."/>
            <person name="Lang D."/>
            <person name="Zimmer A."/>
            <person name="Terry A."/>
            <person name="Salamov A."/>
            <person name="Shapiro H."/>
            <person name="Nishiyama T."/>
            <person name="Perroud P.-F."/>
            <person name="Lindquist E."/>
            <person name="Kamisugi Y."/>
            <person name="Tanahashi T."/>
            <person name="Sakakibara K."/>
            <person name="Fujita T."/>
            <person name="Oishi K."/>
            <person name="Shin-I T."/>
            <person name="Kuroki Y."/>
            <person name="Toyoda A."/>
            <person name="Suzuki Y."/>
            <person name="Hashimoto A."/>
            <person name="Yamaguchi K."/>
            <person name="Sugano A."/>
            <person name="Kohara Y."/>
            <person name="Fujiyama A."/>
            <person name="Anterola A."/>
            <person name="Aoki S."/>
            <person name="Ashton N."/>
            <person name="Barbazuk W.B."/>
            <person name="Barker E."/>
            <person name="Bennetzen J."/>
            <person name="Bezanilla M."/>
            <person name="Blankenship R."/>
            <person name="Cho S.H."/>
            <person name="Dutcher S."/>
            <person name="Estelle M."/>
            <person name="Fawcett J.A."/>
            <person name="Gundlach H."/>
            <person name="Hanada K."/>
            <person name="Heyl A."/>
            <person name="Hicks K.A."/>
            <person name="Hugh J."/>
            <person name="Lohr M."/>
            <person name="Mayer K."/>
            <person name="Melkozernov A."/>
            <person name="Murata T."/>
            <person name="Nelson D."/>
            <person name="Pils B."/>
            <person name="Prigge M."/>
            <person name="Reiss B."/>
            <person name="Renner T."/>
            <person name="Rombauts S."/>
            <person name="Rushton P."/>
            <person name="Sanderfoot A."/>
            <person name="Schween G."/>
            <person name="Shiu S.-H."/>
            <person name="Stueber K."/>
            <person name="Theodoulou F.L."/>
            <person name="Tu H."/>
            <person name="Van de Peer Y."/>
            <person name="Verrier P.J."/>
            <person name="Waters E."/>
            <person name="Wood A."/>
            <person name="Yang L."/>
            <person name="Cove D."/>
            <person name="Cuming A."/>
            <person name="Hasebe M."/>
            <person name="Lucas S."/>
            <person name="Mishler D.B."/>
            <person name="Reski R."/>
            <person name="Grigoriev I."/>
            <person name="Quatrano R.S."/>
            <person name="Boore J.L."/>
        </authorList>
    </citation>
    <scope>NUCLEOTIDE SEQUENCE [LARGE SCALE GENOMIC DNA]</scope>
    <source>
        <strain evidence="10 11">cv. Gransden 2004</strain>
    </source>
</reference>
<dbReference type="Gene3D" id="3.60.21.10">
    <property type="match status" value="1"/>
</dbReference>
<evidence type="ECO:0000313" key="10">
    <source>
        <dbReference type="EnsemblPlants" id="Pp3c11_880V3.2"/>
    </source>
</evidence>
<dbReference type="InterPro" id="IPR031675">
    <property type="entry name" value="STPPase_N"/>
</dbReference>
<dbReference type="PANTHER" id="PTHR11668:SF300">
    <property type="entry name" value="SERINE_THREONINE-PROTEIN PHOSPHATASE"/>
    <property type="match status" value="1"/>
</dbReference>